<dbReference type="Proteomes" id="UP000710815">
    <property type="component" value="Unassembled WGS sequence"/>
</dbReference>
<feature type="transmembrane region" description="Helical" evidence="6">
    <location>
        <begin position="217"/>
        <end position="237"/>
    </location>
</feature>
<dbReference type="SUPFAM" id="SSF103481">
    <property type="entry name" value="Multidrug resistance efflux transporter EmrE"/>
    <property type="match status" value="2"/>
</dbReference>
<evidence type="ECO:0000256" key="6">
    <source>
        <dbReference type="SAM" id="Phobius"/>
    </source>
</evidence>
<keyword evidence="3 6" id="KW-0812">Transmembrane</keyword>
<dbReference type="EMBL" id="JAFEJT020000052">
    <property type="protein sequence ID" value="MCH9276728.1"/>
    <property type="molecule type" value="Genomic_DNA"/>
</dbReference>
<evidence type="ECO:0000256" key="2">
    <source>
        <dbReference type="ARBA" id="ARBA00007362"/>
    </source>
</evidence>
<keyword evidence="4 6" id="KW-1133">Transmembrane helix</keyword>
<dbReference type="InterPro" id="IPR000620">
    <property type="entry name" value="EamA_dom"/>
</dbReference>
<dbReference type="InterPro" id="IPR037185">
    <property type="entry name" value="EmrE-like"/>
</dbReference>
<feature type="transmembrane region" description="Helical" evidence="6">
    <location>
        <begin position="186"/>
        <end position="205"/>
    </location>
</feature>
<feature type="transmembrane region" description="Helical" evidence="6">
    <location>
        <begin position="138"/>
        <end position="155"/>
    </location>
</feature>
<comment type="similarity">
    <text evidence="2">Belongs to the EamA transporter family.</text>
</comment>
<accession>A0ABS9VXA4</accession>
<feature type="domain" description="EamA" evidence="7">
    <location>
        <begin position="68"/>
        <end position="171"/>
    </location>
</feature>
<keyword evidence="9" id="KW-1185">Reference proteome</keyword>
<dbReference type="PANTHER" id="PTHR32322:SF2">
    <property type="entry name" value="EAMA DOMAIN-CONTAINING PROTEIN"/>
    <property type="match status" value="1"/>
</dbReference>
<feature type="transmembrane region" description="Helical" evidence="6">
    <location>
        <begin position="243"/>
        <end position="262"/>
    </location>
</feature>
<proteinExistence type="inferred from homology"/>
<feature type="transmembrane region" description="Helical" evidence="6">
    <location>
        <begin position="50"/>
        <end position="75"/>
    </location>
</feature>
<evidence type="ECO:0000256" key="4">
    <source>
        <dbReference type="ARBA" id="ARBA00022989"/>
    </source>
</evidence>
<evidence type="ECO:0000313" key="9">
    <source>
        <dbReference type="Proteomes" id="UP000710815"/>
    </source>
</evidence>
<organism evidence="8 9">
    <name type="scientific">Bifidobacterium amazonense</name>
    <dbReference type="NCBI Taxonomy" id="2809027"/>
    <lineage>
        <taxon>Bacteria</taxon>
        <taxon>Bacillati</taxon>
        <taxon>Actinomycetota</taxon>
        <taxon>Actinomycetes</taxon>
        <taxon>Bifidobacteriales</taxon>
        <taxon>Bifidobacteriaceae</taxon>
        <taxon>Bifidobacterium</taxon>
    </lineage>
</organism>
<reference evidence="8 9" key="1">
    <citation type="journal article" date="2021" name="Environ. Microbiol.">
        <title>Genetic insights into the dark matter of the mammalian gut microbiota through targeted genome reconstruction.</title>
        <authorList>
            <person name="Lugli G.A."/>
            <person name="Alessandri G."/>
            <person name="Milani C."/>
            <person name="Viappiani A."/>
            <person name="Fontana F."/>
            <person name="Tarracchini C."/>
            <person name="Mancabelli L."/>
            <person name="Argentini C."/>
            <person name="Ruiz L."/>
            <person name="Margolles A."/>
            <person name="van Sinderen D."/>
            <person name="Turroni F."/>
            <person name="Ventura M."/>
        </authorList>
    </citation>
    <scope>NUCLEOTIDE SEQUENCE [LARGE SCALE GENOMIC DNA]</scope>
    <source>
        <strain evidence="8 9">MA1</strain>
    </source>
</reference>
<evidence type="ECO:0000313" key="8">
    <source>
        <dbReference type="EMBL" id="MCH9276728.1"/>
    </source>
</evidence>
<reference evidence="8 9" key="2">
    <citation type="journal article" date="2021" name="Syst. Appl. Microbiol.">
        <title>Phylogenetic classification of ten novel species belonging to the genus Bifidobacterium comprising B. phasiani sp. nov., B. pongonis sp. nov., B. saguinibicoloris sp. nov., B. colobi sp. nov., B. simiiventris sp. nov., B. santillanense sp. nov., B. miconis sp. nov., B. amazonense sp. nov., B. pluvialisilvae sp. nov., and B. miconisargentati sp. nov.</title>
        <authorList>
            <person name="Lugli G.A."/>
            <person name="Calvete-Torre I."/>
            <person name="Alessandri G."/>
            <person name="Milani C."/>
            <person name="Turroni F."/>
            <person name="Laiolo P."/>
            <person name="Ossiprandi M.C."/>
            <person name="Margolles A."/>
            <person name="Ruiz L."/>
            <person name="Ventura M."/>
        </authorList>
    </citation>
    <scope>NUCLEOTIDE SEQUENCE [LARGE SCALE GENOMIC DNA]</scope>
    <source>
        <strain evidence="8 9">MA1</strain>
    </source>
</reference>
<dbReference type="PANTHER" id="PTHR32322">
    <property type="entry name" value="INNER MEMBRANE TRANSPORTER"/>
    <property type="match status" value="1"/>
</dbReference>
<evidence type="ECO:0000256" key="5">
    <source>
        <dbReference type="ARBA" id="ARBA00023136"/>
    </source>
</evidence>
<dbReference type="InterPro" id="IPR050638">
    <property type="entry name" value="AA-Vitamin_Transporters"/>
</dbReference>
<keyword evidence="5 6" id="KW-0472">Membrane</keyword>
<evidence type="ECO:0000256" key="1">
    <source>
        <dbReference type="ARBA" id="ARBA00004141"/>
    </source>
</evidence>
<name>A0ABS9VXA4_9BIFI</name>
<feature type="transmembrane region" description="Helical" evidence="6">
    <location>
        <begin position="274"/>
        <end position="295"/>
    </location>
</feature>
<protein>
    <submittedName>
        <fullName evidence="8">EamA family transporter</fullName>
    </submittedName>
</protein>
<comment type="caution">
    <text evidence="8">The sequence shown here is derived from an EMBL/GenBank/DDBJ whole genome shotgun (WGS) entry which is preliminary data.</text>
</comment>
<feature type="transmembrane region" description="Helical" evidence="6">
    <location>
        <begin position="81"/>
        <end position="99"/>
    </location>
</feature>
<feature type="transmembrane region" description="Helical" evidence="6">
    <location>
        <begin position="162"/>
        <end position="180"/>
    </location>
</feature>
<gene>
    <name evidence="8" type="ORF">JS533_010665</name>
</gene>
<comment type="subcellular location">
    <subcellularLocation>
        <location evidence="1">Membrane</location>
        <topology evidence="1">Multi-pass membrane protein</topology>
    </subcellularLocation>
</comment>
<evidence type="ECO:0000256" key="3">
    <source>
        <dbReference type="ARBA" id="ARBA00022692"/>
    </source>
</evidence>
<sequence>MAIRRNRRGFFWTTRTSDHCIADWADRPLSRMFSSGGGYTMNSLKMRGRVLLAAGMVTVGSLGIQTSSSLSASLFDALGPIPVSSMRMLVASIVMLVIIRPKLADRSKGEWLGIVVYGLAMAAMNICLYSAIDRIPMGVAVTLEFLGPCVVALAGSHHWREGLCAVVALMGVGLISFTPGGYFNPVGYLFALGSAFCFGLYTLFADKVGKAGTGLDGLALSVTVAALATLPASIGHAAHATSAQWGVIAASAVLGVAIPYTMDTLSGRITSARVVGTLFSIDPAMSVIIAALILHQTITPMAVSGVIVVSLAGALLVWAAGSQA</sequence>
<feature type="transmembrane region" description="Helical" evidence="6">
    <location>
        <begin position="301"/>
        <end position="321"/>
    </location>
</feature>
<feature type="domain" description="EamA" evidence="7">
    <location>
        <begin position="187"/>
        <end position="317"/>
    </location>
</feature>
<evidence type="ECO:0000259" key="7">
    <source>
        <dbReference type="Pfam" id="PF00892"/>
    </source>
</evidence>
<feature type="transmembrane region" description="Helical" evidence="6">
    <location>
        <begin position="111"/>
        <end position="132"/>
    </location>
</feature>
<dbReference type="RefSeq" id="WP_241514487.1">
    <property type="nucleotide sequence ID" value="NZ_JAFEJT020000052.1"/>
</dbReference>
<dbReference type="Pfam" id="PF00892">
    <property type="entry name" value="EamA"/>
    <property type="match status" value="2"/>
</dbReference>